<keyword evidence="3" id="KW-0949">S-adenosyl-L-methionine</keyword>
<protein>
    <submittedName>
        <fullName evidence="5">Methyltransferase type 11</fullName>
    </submittedName>
</protein>
<keyword evidence="1 5" id="KW-0489">Methyltransferase</keyword>
<evidence type="ECO:0000259" key="4">
    <source>
        <dbReference type="Pfam" id="PF13649"/>
    </source>
</evidence>
<dbReference type="EMBL" id="LLZH01000167">
    <property type="protein sequence ID" value="KUL32699.1"/>
    <property type="molecule type" value="Genomic_DNA"/>
</dbReference>
<dbReference type="CDD" id="cd02440">
    <property type="entry name" value="AdoMet_MTases"/>
    <property type="match status" value="1"/>
</dbReference>
<dbReference type="SUPFAM" id="SSF53335">
    <property type="entry name" value="S-adenosyl-L-methionine-dependent methyltransferases"/>
    <property type="match status" value="1"/>
</dbReference>
<name>A0A101JTB2_9ACTN</name>
<dbReference type="RefSeq" id="WP_067692874.1">
    <property type="nucleotide sequence ID" value="NZ_LLZH01000167.1"/>
</dbReference>
<feature type="domain" description="Methyltransferase" evidence="4">
    <location>
        <begin position="40"/>
        <end position="137"/>
    </location>
</feature>
<dbReference type="GO" id="GO:0008168">
    <property type="term" value="F:methyltransferase activity"/>
    <property type="evidence" value="ECO:0007669"/>
    <property type="project" value="UniProtKB-KW"/>
</dbReference>
<sequence>MPDACFDHPRLAGIYDAFDGGRTDLDAYLTIVGTLDPARILDIGCGTGTPALRLARTGRTVIGADPAAASLEVARAKPDSSSVTWLHAGAAELPGVWAGREPVDLALMIGNVAQVFRTDDDWAAALRGVRRVTRPGGHLVFESRRPEFRGWEEWVEVNVPTTRDVAGVGAVERRFSLTEVKLPFVTFHYEYRFHADGTILTSDSTLRFRSEDEIATSLVDAGFDVLDVREAPDRPGREYVFLARVAG</sequence>
<evidence type="ECO:0000256" key="1">
    <source>
        <dbReference type="ARBA" id="ARBA00022603"/>
    </source>
</evidence>
<reference evidence="5 6" key="1">
    <citation type="submission" date="2015-10" db="EMBL/GenBank/DDBJ databases">
        <authorList>
            <person name="Gilbert D.G."/>
        </authorList>
    </citation>
    <scope>NUCLEOTIDE SEQUENCE [LARGE SCALE GENOMIC DNA]</scope>
    <source>
        <strain evidence="5 6">NRRL B-16712</strain>
    </source>
</reference>
<evidence type="ECO:0000256" key="2">
    <source>
        <dbReference type="ARBA" id="ARBA00022679"/>
    </source>
</evidence>
<gene>
    <name evidence="5" type="ORF">ADL15_19490</name>
</gene>
<dbReference type="PANTHER" id="PTHR43464:SF19">
    <property type="entry name" value="UBIQUINONE BIOSYNTHESIS O-METHYLTRANSFERASE, MITOCHONDRIAL"/>
    <property type="match status" value="1"/>
</dbReference>
<dbReference type="Pfam" id="PF13649">
    <property type="entry name" value="Methyltransf_25"/>
    <property type="match status" value="1"/>
</dbReference>
<evidence type="ECO:0000256" key="3">
    <source>
        <dbReference type="ARBA" id="ARBA00022691"/>
    </source>
</evidence>
<dbReference type="InterPro" id="IPR029063">
    <property type="entry name" value="SAM-dependent_MTases_sf"/>
</dbReference>
<keyword evidence="6" id="KW-1185">Reference proteome</keyword>
<keyword evidence="2 5" id="KW-0808">Transferase</keyword>
<dbReference type="Gene3D" id="3.40.50.150">
    <property type="entry name" value="Vaccinia Virus protein VP39"/>
    <property type="match status" value="1"/>
</dbReference>
<comment type="caution">
    <text evidence="5">The sequence shown here is derived from an EMBL/GenBank/DDBJ whole genome shotgun (WGS) entry which is preliminary data.</text>
</comment>
<evidence type="ECO:0000313" key="6">
    <source>
        <dbReference type="Proteomes" id="UP000053244"/>
    </source>
</evidence>
<dbReference type="GO" id="GO:0032259">
    <property type="term" value="P:methylation"/>
    <property type="evidence" value="ECO:0007669"/>
    <property type="project" value="UniProtKB-KW"/>
</dbReference>
<proteinExistence type="predicted"/>
<accession>A0A101JTB2</accession>
<evidence type="ECO:0000313" key="5">
    <source>
        <dbReference type="EMBL" id="KUL32699.1"/>
    </source>
</evidence>
<dbReference type="AlphaFoldDB" id="A0A101JTB2"/>
<dbReference type="PANTHER" id="PTHR43464">
    <property type="entry name" value="METHYLTRANSFERASE"/>
    <property type="match status" value="1"/>
</dbReference>
<dbReference type="Proteomes" id="UP000053244">
    <property type="component" value="Unassembled WGS sequence"/>
</dbReference>
<dbReference type="OrthoDB" id="9811589at2"/>
<organism evidence="5 6">
    <name type="scientific">Actinoplanes awajinensis subsp. mycoplanecinus</name>
    <dbReference type="NCBI Taxonomy" id="135947"/>
    <lineage>
        <taxon>Bacteria</taxon>
        <taxon>Bacillati</taxon>
        <taxon>Actinomycetota</taxon>
        <taxon>Actinomycetes</taxon>
        <taxon>Micromonosporales</taxon>
        <taxon>Micromonosporaceae</taxon>
        <taxon>Actinoplanes</taxon>
    </lineage>
</organism>
<dbReference type="InterPro" id="IPR041698">
    <property type="entry name" value="Methyltransf_25"/>
</dbReference>